<organism evidence="3 4">
    <name type="scientific">Ruminococcus albus (strain ATCC 27210 / DSM 20455 / JCM 14654 / NCDO 2250 / 7)</name>
    <dbReference type="NCBI Taxonomy" id="697329"/>
    <lineage>
        <taxon>Bacteria</taxon>
        <taxon>Bacillati</taxon>
        <taxon>Bacillota</taxon>
        <taxon>Clostridia</taxon>
        <taxon>Eubacteriales</taxon>
        <taxon>Oscillospiraceae</taxon>
        <taxon>Ruminococcus</taxon>
    </lineage>
</organism>
<evidence type="ECO:0000256" key="1">
    <source>
        <dbReference type="SAM" id="MobiDB-lite"/>
    </source>
</evidence>
<keyword evidence="2" id="KW-0732">Signal</keyword>
<dbReference type="InterPro" id="IPR005077">
    <property type="entry name" value="Peptidase_C11"/>
</dbReference>
<feature type="compositionally biased region" description="Basic and acidic residues" evidence="1">
    <location>
        <begin position="532"/>
        <end position="615"/>
    </location>
</feature>
<dbReference type="HOGENOM" id="CLU_270108_0_0_9"/>
<dbReference type="RefSeq" id="WP_013483917.1">
    <property type="nucleotide sequence ID" value="NC_014825.1"/>
</dbReference>
<evidence type="ECO:0000256" key="2">
    <source>
        <dbReference type="SAM" id="SignalP"/>
    </source>
</evidence>
<dbReference type="PANTHER" id="PTHR37835">
    <property type="entry name" value="ALPHA-CLOSTRIPAIN"/>
    <property type="match status" value="1"/>
</dbReference>
<dbReference type="Proteomes" id="UP000006919">
    <property type="component" value="Plasmid pRUMAL02"/>
</dbReference>
<dbReference type="KEGG" id="ral:Rumal_3957"/>
<dbReference type="PROSITE" id="PS51257">
    <property type="entry name" value="PROKAR_LIPOPROTEIN"/>
    <property type="match status" value="1"/>
</dbReference>
<keyword evidence="3" id="KW-0614">Plasmid</keyword>
<dbReference type="EMBL" id="CP002405">
    <property type="protein sequence ID" value="ADU24380.1"/>
    <property type="molecule type" value="Genomic_DNA"/>
</dbReference>
<feature type="region of interest" description="Disordered" evidence="1">
    <location>
        <begin position="24"/>
        <end position="79"/>
    </location>
</feature>
<feature type="signal peptide" evidence="2">
    <location>
        <begin position="1"/>
        <end position="21"/>
    </location>
</feature>
<name>E6UL34_RUMA7</name>
<feature type="compositionally biased region" description="Acidic residues" evidence="1">
    <location>
        <begin position="51"/>
        <end position="74"/>
    </location>
</feature>
<dbReference type="AlphaFoldDB" id="E6UL34"/>
<dbReference type="Gene3D" id="3.40.50.11970">
    <property type="match status" value="1"/>
</dbReference>
<dbReference type="Pfam" id="PF03415">
    <property type="entry name" value="Peptidase_C11"/>
    <property type="match status" value="1"/>
</dbReference>
<proteinExistence type="predicted"/>
<evidence type="ECO:0000313" key="4">
    <source>
        <dbReference type="Proteomes" id="UP000006919"/>
    </source>
</evidence>
<dbReference type="InterPro" id="IPR032675">
    <property type="entry name" value="LRR_dom_sf"/>
</dbReference>
<gene>
    <name evidence="3" type="ordered locus">Rumal_3957</name>
</gene>
<dbReference type="Pfam" id="PF13306">
    <property type="entry name" value="LRR_5"/>
    <property type="match status" value="2"/>
</dbReference>
<feature type="region of interest" description="Disordered" evidence="1">
    <location>
        <begin position="517"/>
        <end position="628"/>
    </location>
</feature>
<sequence length="1207" mass="130262">MKSKRIVSAITALMLTASLMAGCSDRAADESSQAADTASSAAPSGNKDTDSDTTGDETTSDSETTDSETTDDENGLNVIDLSGEGTIADNIRLTSLSAVERGAFRETPSTRINVGTSAKARKWSDKKKEEKKKLTLMVYMVGSDLESKQAQKAATIDIGEMIYSGLDDKDVNLVIYCGGAQTWWIPGYPAGKNAYIEYKSKDSDIQGDNGAGINIYETDKKNMGKADTFGAFLKDVPEKYPADDYALICWDHGGGPVLGYGSDELNVDSKTKLGDSLTIAEMKDALDKSDFKKNKLKFVGFDACVMSSIEIADLWQDYAEYLVASADSEPGCGWNYEFLKDVKGDTDTTKICKGIIKTYFDYLSKISSSCYISDATLAAFDLSKTDSVKEAVGGVCKAMNDDLKNGDKKSYEKFLDGVHSYASFDLADLGTMVTSLSGSYADETKELKSAINDMVIDGTTTISNTCGMSVYFPLSNSTADLETSLIILKILGGGDYIKNDPLNSDYHALMSTLLSNTDVDVGTPSSKPDSSSSKKDEKSSSKAESSSSKKDEKSSSKAESSSSKKDEKSSSKAESSSSKKDEKSSSKAESSSSKKDEKSSSKAESSSSKKDESSSKPDNNGNSSASASALDKLDLTVVEKGAKSSDKEFKDDGCAYSKLPKEELANIRGVYYTVLKNVSMDEKKKSWAPYVLYIPAEVDNKGIAKMDLDPTIIGVVTDKDAEPNICLTKYLGDGNYRSSGTLSSTRDLADEYLRVNIQSHVDEKGNSAITGVTSNQNTDSGVPIASKDDIDLNEWLSFSSPVTGYAPDPKNPRKHFSEGTADTLGAAFSLLGDNFDVKACKPSDIPGEYAIQMSVFTIDGKEYCSNIGSWNIKDGNTEKLKEAKVDKGVLKFAVHDDYAELVKFEKSGKEEPKKLTVPDKFEGKKVTTVRDGAFSGTSPEEIVFPDSVEYIGYLSSGSSATKKVTLPKKLKSIPDEMFSYYTELESIEIPSTVESIGAFAFENSGLKEITIPKGVTYIGDGAFKECGSLDKITIESGSKNYIAEDNVLYTAGKKKLLAFTGRKHKEFTVPEGVTEINRYAFAGSFEQGLSFGNVSGDSDGLTKISFPKTLVKIGDFAFEGCTGFSEIILPDSLEYLGTGAFGHAFIQSSETELAVLKLGPNLKRIRSFAISGYKIKKLEVDKKNTCFRTDGKKLTSIDGSVEIKLTK</sequence>
<reference evidence="4" key="1">
    <citation type="journal article" date="2011" name="J. Bacteriol.">
        <title>Complete genome of the cellulolytic ruminal bacterium Ruminococcus albus 7.</title>
        <authorList>
            <person name="Suen G."/>
            <person name="Stevenson D.M."/>
            <person name="Bruce D.C."/>
            <person name="Chertkov O."/>
            <person name="Copeland A."/>
            <person name="Cheng J.F."/>
            <person name="Detter C."/>
            <person name="Detter J.C."/>
            <person name="Goodwin L.A."/>
            <person name="Han C.S."/>
            <person name="Hauser L.J."/>
            <person name="Ivanova N.N."/>
            <person name="Kyrpides N.C."/>
            <person name="Land M.L."/>
            <person name="Lapidus A."/>
            <person name="Lucas S."/>
            <person name="Ovchinnikova G."/>
            <person name="Pitluck S."/>
            <person name="Tapia R."/>
            <person name="Woyke T."/>
            <person name="Boyum J."/>
            <person name="Mead D."/>
            <person name="Weimer P.J."/>
        </authorList>
    </citation>
    <scope>NUCLEOTIDE SEQUENCE [LARGE SCALE GENOMIC DNA]</scope>
    <source>
        <strain evidence="4">ATCC 27210 / DSM 20455 / JCM 14654 / NCDO 2250 / 7</strain>
        <plasmid evidence="4">pRUMAL02</plasmid>
    </source>
</reference>
<feature type="chain" id="PRO_5038848712" evidence="2">
    <location>
        <begin position="22"/>
        <end position="1207"/>
    </location>
</feature>
<accession>E6UL34</accession>
<evidence type="ECO:0000313" key="3">
    <source>
        <dbReference type="EMBL" id="ADU24380.1"/>
    </source>
</evidence>
<dbReference type="InterPro" id="IPR026906">
    <property type="entry name" value="LRR_5"/>
</dbReference>
<dbReference type="Gene3D" id="3.80.10.10">
    <property type="entry name" value="Ribonuclease Inhibitor"/>
    <property type="match status" value="1"/>
</dbReference>
<protein>
    <submittedName>
        <fullName evidence="3">Peptidase C11 clostripain</fullName>
    </submittedName>
</protein>
<feature type="compositionally biased region" description="Low complexity" evidence="1">
    <location>
        <begin position="30"/>
        <end position="44"/>
    </location>
</feature>
<dbReference type="PANTHER" id="PTHR37835:SF1">
    <property type="entry name" value="ALPHA-CLOSTRIPAIN"/>
    <property type="match status" value="1"/>
</dbReference>
<geneLocation type="plasmid" evidence="3 4">
    <name>pRUMAL02</name>
</geneLocation>